<evidence type="ECO:0000313" key="2">
    <source>
        <dbReference type="Proteomes" id="UP000177698"/>
    </source>
</evidence>
<name>A0A1F7IG13_9BACT</name>
<dbReference type="STRING" id="1802056.A2954_04775"/>
<accession>A0A1F7IG13</accession>
<reference evidence="1 2" key="1">
    <citation type="journal article" date="2016" name="Nat. Commun.">
        <title>Thousands of microbial genomes shed light on interconnected biogeochemical processes in an aquifer system.</title>
        <authorList>
            <person name="Anantharaman K."/>
            <person name="Brown C.T."/>
            <person name="Hug L.A."/>
            <person name="Sharon I."/>
            <person name="Castelle C.J."/>
            <person name="Probst A.J."/>
            <person name="Thomas B.C."/>
            <person name="Singh A."/>
            <person name="Wilkins M.J."/>
            <person name="Karaoz U."/>
            <person name="Brodie E.L."/>
            <person name="Williams K.H."/>
            <person name="Hubbard S.S."/>
            <person name="Banfield J.F."/>
        </authorList>
    </citation>
    <scope>NUCLEOTIDE SEQUENCE [LARGE SCALE GENOMIC DNA]</scope>
</reference>
<organism evidence="1 2">
    <name type="scientific">Candidatus Roizmanbacteria bacterium RIFCSPLOWO2_01_FULL_37_12</name>
    <dbReference type="NCBI Taxonomy" id="1802056"/>
    <lineage>
        <taxon>Bacteria</taxon>
        <taxon>Candidatus Roizmaniibacteriota</taxon>
    </lineage>
</organism>
<protein>
    <submittedName>
        <fullName evidence="1">Uncharacterized protein</fullName>
    </submittedName>
</protein>
<evidence type="ECO:0000313" key="1">
    <source>
        <dbReference type="EMBL" id="OGK42293.1"/>
    </source>
</evidence>
<sequence>MKQDKFLLINGNREYLSPLILSGNLIVSGMTVPEAYTFSEKIISNIPSDGIKKDDFLILLIAELPDKIKMRFVLLELVKKYILSGKNQGPLFIFIGGMGGKTLLGNFISQQLGVNQAVAIDNEKYRLADPKVDQSYLWKATYESSQGYLETVKKLTPWMIKMIERNVFDFRRYKKWCYLWEGIYLSPQAVKNLYSSFAKIDFLSIFILPKFDDIKRQYLIRWERELGVKQLSKRKNLIDAYLQNIEAIRTHISKNIDPIASFVIDSPIFEERLSIFYALLNQKFTDIADREFPGWAEKVTRKPSELLQFNSSF</sequence>
<comment type="caution">
    <text evidence="1">The sequence shown here is derived from an EMBL/GenBank/DDBJ whole genome shotgun (WGS) entry which is preliminary data.</text>
</comment>
<dbReference type="EMBL" id="MGAG01000003">
    <property type="protein sequence ID" value="OGK42293.1"/>
    <property type="molecule type" value="Genomic_DNA"/>
</dbReference>
<dbReference type="Proteomes" id="UP000177698">
    <property type="component" value="Unassembled WGS sequence"/>
</dbReference>
<proteinExistence type="predicted"/>
<dbReference type="AlphaFoldDB" id="A0A1F7IG13"/>
<gene>
    <name evidence="1" type="ORF">A2954_04775</name>
</gene>